<feature type="signal peptide" evidence="1">
    <location>
        <begin position="1"/>
        <end position="36"/>
    </location>
</feature>
<sequence length="232" mass="25387">MTATHPRHHRTSGKRRPRLAWVTCCVALGLGGAAQANTQGADAAQQRLDQARECAASDVRLERLQCYDALFREVSTGSDVASGERSRLWQRVARLEASRDAQNMGLMVEQTDDSVLLSVPALGAVPPRPVLVISCAAKITRFQLHLPEPSDANRVALTFQSESVSVSRDWRVLDGGHVLSGGRGLPAIDTLKRLLSSQRLELASKMPAIDGLSFNVAGLRERIKPLRTMCRW</sequence>
<dbReference type="Proteomes" id="UP000319812">
    <property type="component" value="Unassembled WGS sequence"/>
</dbReference>
<evidence type="ECO:0000313" key="3">
    <source>
        <dbReference type="Proteomes" id="UP000319812"/>
    </source>
</evidence>
<dbReference type="EMBL" id="BJOC01000021">
    <property type="protein sequence ID" value="GED22714.1"/>
    <property type="molecule type" value="Genomic_DNA"/>
</dbReference>
<organism evidence="2 3">
    <name type="scientific">Halomonas halmophila</name>
    <dbReference type="NCBI Taxonomy" id="252"/>
    <lineage>
        <taxon>Bacteria</taxon>
        <taxon>Pseudomonadati</taxon>
        <taxon>Pseudomonadota</taxon>
        <taxon>Gammaproteobacteria</taxon>
        <taxon>Oceanospirillales</taxon>
        <taxon>Halomonadaceae</taxon>
        <taxon>Halomonas</taxon>
    </lineage>
</organism>
<dbReference type="AlphaFoldDB" id="A0A4Y4F4F4"/>
<keyword evidence="3" id="KW-1185">Reference proteome</keyword>
<reference evidence="2 3" key="1">
    <citation type="submission" date="2019-06" db="EMBL/GenBank/DDBJ databases">
        <title>Whole genome shotgun sequence of Halomonas halmophila NBRC 15537.</title>
        <authorList>
            <person name="Hosoyama A."/>
            <person name="Uohara A."/>
            <person name="Ohji S."/>
            <person name="Ichikawa N."/>
        </authorList>
    </citation>
    <scope>NUCLEOTIDE SEQUENCE [LARGE SCALE GENOMIC DNA]</scope>
    <source>
        <strain evidence="2 3">NBRC 15537</strain>
    </source>
</reference>
<comment type="caution">
    <text evidence="2">The sequence shown here is derived from an EMBL/GenBank/DDBJ whole genome shotgun (WGS) entry which is preliminary data.</text>
</comment>
<proteinExistence type="predicted"/>
<gene>
    <name evidence="2" type="ORF">HHA01_16910</name>
</gene>
<keyword evidence="1" id="KW-0732">Signal</keyword>
<dbReference type="Pfam" id="PF11319">
    <property type="entry name" value="VasI"/>
    <property type="match status" value="1"/>
</dbReference>
<protein>
    <submittedName>
        <fullName evidence="2">Type VI secretion-associated protein</fullName>
    </submittedName>
</protein>
<dbReference type="RefSeq" id="WP_141319716.1">
    <property type="nucleotide sequence ID" value="NZ_BJOC01000021.1"/>
</dbReference>
<evidence type="ECO:0000313" key="2">
    <source>
        <dbReference type="EMBL" id="GED22714.1"/>
    </source>
</evidence>
<dbReference type="InterPro" id="IPR017738">
    <property type="entry name" value="T6SS-assoc_VCA0118"/>
</dbReference>
<evidence type="ECO:0000256" key="1">
    <source>
        <dbReference type="SAM" id="SignalP"/>
    </source>
</evidence>
<feature type="chain" id="PRO_5021414275" evidence="1">
    <location>
        <begin position="37"/>
        <end position="232"/>
    </location>
</feature>
<accession>A0A4Y4F4F4</accession>
<dbReference type="OrthoDB" id="7831428at2"/>
<name>A0A4Y4F4F4_9GAMM</name>
<dbReference type="NCBIfam" id="TIGR03360">
    <property type="entry name" value="VI_minor_1"/>
    <property type="match status" value="1"/>
</dbReference>